<dbReference type="InterPro" id="IPR016195">
    <property type="entry name" value="Pol/histidinol_Pase-like"/>
</dbReference>
<feature type="domain" description="Polymerase/histidinol phosphatase N-terminal" evidence="1">
    <location>
        <begin position="160"/>
        <end position="219"/>
    </location>
</feature>
<evidence type="ECO:0000259" key="1">
    <source>
        <dbReference type="SMART" id="SM00481"/>
    </source>
</evidence>
<dbReference type="InterPro" id="IPR003141">
    <property type="entry name" value="Pol/His_phosphatase_N"/>
</dbReference>
<dbReference type="EMBL" id="RZNX01000010">
    <property type="protein sequence ID" value="RUT28391.1"/>
    <property type="molecule type" value="Genomic_DNA"/>
</dbReference>
<dbReference type="GO" id="GO:0035312">
    <property type="term" value="F:5'-3' DNA exonuclease activity"/>
    <property type="evidence" value="ECO:0007669"/>
    <property type="project" value="TreeGrafter"/>
</dbReference>
<dbReference type="InterPro" id="IPR052018">
    <property type="entry name" value="PHP_domain"/>
</dbReference>
<comment type="caution">
    <text evidence="2">The sequence shown here is derived from an EMBL/GenBank/DDBJ whole genome shotgun (WGS) entry which is preliminary data.</text>
</comment>
<name>A0A433X2U9_9BACL</name>
<sequence>MRYQEIVIEQQGQQGILFHHSFTLDKSGEWLALRAVHPLTQWLQIWVKDPQGTMRLQYLGKGEENTLLLTAGAEDSSCGSVPGAIPEGDWSVQVLAVNRESAPAYTLHIQAGEGTPEIEGTLHPVGAQLWSSLSAASGALNYENYDWNRIFSKESRWYRGDFHMHTRLTDGKQTAEELNAQAVNQGLDFIVVTEHNFLTTGWPESDLLVIPGVEVTSSQGHCNILGIRRSIDWIKDGAAPVFESAAGMECILAEARSQGAVCSLNHPELAPWDWQLDVRLDAFDTIEIWNDPTFPDNEKATEEALKLWDILWKNGVILWGIGGSDTHNLPHESYVPGGLPSLVGDPVTCLWSDELSVQGVLDAARLGRSYVTRGPVLEPRLYQNDLAYRPGDHVLQEEQYNSLSLYEYELHVQEAGEGSYIRWMIDGQEIGRTGCGQEGTYTYSFTWPSGEYHFIRAEIRNSSGSLLAFINPIYQGTPVPKLSTWGELKAQMKN</sequence>
<evidence type="ECO:0000313" key="3">
    <source>
        <dbReference type="Proteomes" id="UP000272464"/>
    </source>
</evidence>
<accession>A0A433X2U9</accession>
<dbReference type="RefSeq" id="WP_127200530.1">
    <property type="nucleotide sequence ID" value="NZ_RZNX01000010.1"/>
</dbReference>
<proteinExistence type="predicted"/>
<keyword evidence="3" id="KW-1185">Reference proteome</keyword>
<dbReference type="OrthoDB" id="9804333at2"/>
<protein>
    <submittedName>
        <fullName evidence="2">Histidinol phosphatase</fullName>
    </submittedName>
</protein>
<dbReference type="AlphaFoldDB" id="A0A433X2U9"/>
<dbReference type="GO" id="GO:0004534">
    <property type="term" value="F:5'-3' RNA exonuclease activity"/>
    <property type="evidence" value="ECO:0007669"/>
    <property type="project" value="TreeGrafter"/>
</dbReference>
<organism evidence="2 3">
    <name type="scientific">Paenibacillus zeisoli</name>
    <dbReference type="NCBI Taxonomy" id="2496267"/>
    <lineage>
        <taxon>Bacteria</taxon>
        <taxon>Bacillati</taxon>
        <taxon>Bacillota</taxon>
        <taxon>Bacilli</taxon>
        <taxon>Bacillales</taxon>
        <taxon>Paenibacillaceae</taxon>
        <taxon>Paenibacillus</taxon>
    </lineage>
</organism>
<reference evidence="2 3" key="1">
    <citation type="submission" date="2018-12" db="EMBL/GenBank/DDBJ databases">
        <authorList>
            <person name="Sun L."/>
            <person name="Chen Z."/>
        </authorList>
    </citation>
    <scope>NUCLEOTIDE SEQUENCE [LARGE SCALE GENOMIC DNA]</scope>
    <source>
        <strain evidence="2 3">3-5-3</strain>
    </source>
</reference>
<dbReference type="SMART" id="SM00481">
    <property type="entry name" value="POLIIIAc"/>
    <property type="match status" value="1"/>
</dbReference>
<dbReference type="Proteomes" id="UP000272464">
    <property type="component" value="Unassembled WGS sequence"/>
</dbReference>
<dbReference type="PANTHER" id="PTHR42924">
    <property type="entry name" value="EXONUCLEASE"/>
    <property type="match status" value="1"/>
</dbReference>
<gene>
    <name evidence="2" type="ORF">EJP77_17390</name>
</gene>
<dbReference type="PANTHER" id="PTHR42924:SF3">
    <property type="entry name" value="POLYMERASE_HISTIDINOL PHOSPHATASE N-TERMINAL DOMAIN-CONTAINING PROTEIN"/>
    <property type="match status" value="1"/>
</dbReference>
<dbReference type="NCBIfam" id="NF038032">
    <property type="entry name" value="CehA_McbA_metalo"/>
    <property type="match status" value="1"/>
</dbReference>
<dbReference type="Gene3D" id="3.20.20.140">
    <property type="entry name" value="Metal-dependent hydrolases"/>
    <property type="match status" value="1"/>
</dbReference>
<evidence type="ECO:0000313" key="2">
    <source>
        <dbReference type="EMBL" id="RUT28391.1"/>
    </source>
</evidence>
<dbReference type="SUPFAM" id="SSF89550">
    <property type="entry name" value="PHP domain-like"/>
    <property type="match status" value="1"/>
</dbReference>